<sequence length="226" mass="26584">MKSTNIDDWLCLCTPLSCFQRKQTNEDLKCCYDELNSEKVDVIETQIKFIKRCISQDNKIIQIIADGISRGMDYKALIRSIDPLITMKTAGSINLLDDNFNDLYLPESKGLNTPELVESVKGKLQDKLRIMEKEHKVMVDRNQHLNQIMFDIIENWRNEYFDVITRKVDEKISVNNKLSKKEFKQIINTNNTAWFNLMFNYIDDDGDGLIEWNQFEIQLEEILQML</sequence>
<evidence type="ECO:0000313" key="2">
    <source>
        <dbReference type="EMBL" id="UKJ90753.2"/>
    </source>
</evidence>
<dbReference type="AlphaFoldDB" id="A0A976M915"/>
<name>A0A976M915_THEOR</name>
<dbReference type="InterPro" id="IPR002048">
    <property type="entry name" value="EF_hand_dom"/>
</dbReference>
<evidence type="ECO:0000313" key="3">
    <source>
        <dbReference type="Proteomes" id="UP000244803"/>
    </source>
</evidence>
<dbReference type="OrthoDB" id="363593at2759"/>
<dbReference type="PROSITE" id="PS50222">
    <property type="entry name" value="EF_HAND_2"/>
    <property type="match status" value="1"/>
</dbReference>
<accession>A0A976M915</accession>
<dbReference type="Proteomes" id="UP000244803">
    <property type="component" value="Chromosome 2"/>
</dbReference>
<dbReference type="EMBL" id="CP056068">
    <property type="protein sequence ID" value="UKJ90753.2"/>
    <property type="molecule type" value="Genomic_DNA"/>
</dbReference>
<feature type="domain" description="EF-hand" evidence="1">
    <location>
        <begin position="190"/>
        <end position="225"/>
    </location>
</feature>
<dbReference type="GO" id="GO:0005509">
    <property type="term" value="F:calcium ion binding"/>
    <property type="evidence" value="ECO:0007669"/>
    <property type="project" value="InterPro"/>
</dbReference>
<gene>
    <name evidence="2" type="ORF">MACJ_001687</name>
</gene>
<evidence type="ECO:0000259" key="1">
    <source>
        <dbReference type="PROSITE" id="PS50222"/>
    </source>
</evidence>
<proteinExistence type="predicted"/>
<reference evidence="2" key="1">
    <citation type="submission" date="2022-07" db="EMBL/GenBank/DDBJ databases">
        <title>Evaluation of T. orientalis genome assembly methods using nanopore sequencing and analysis of variation between genomes.</title>
        <authorList>
            <person name="Yam J."/>
            <person name="Micallef M.L."/>
            <person name="Liu M."/>
            <person name="Djordjevic S.P."/>
            <person name="Bogema D.R."/>
            <person name="Jenkins C."/>
        </authorList>
    </citation>
    <scope>NUCLEOTIDE SEQUENCE</scope>
    <source>
        <strain evidence="2">Fish Creek</strain>
    </source>
</reference>
<dbReference type="SUPFAM" id="SSF47473">
    <property type="entry name" value="EF-hand"/>
    <property type="match status" value="1"/>
</dbReference>
<organism evidence="2 3">
    <name type="scientific">Theileria orientalis</name>
    <dbReference type="NCBI Taxonomy" id="68886"/>
    <lineage>
        <taxon>Eukaryota</taxon>
        <taxon>Sar</taxon>
        <taxon>Alveolata</taxon>
        <taxon>Apicomplexa</taxon>
        <taxon>Aconoidasida</taxon>
        <taxon>Piroplasmida</taxon>
        <taxon>Theileriidae</taxon>
        <taxon>Theileria</taxon>
    </lineage>
</organism>
<dbReference type="InterPro" id="IPR011992">
    <property type="entry name" value="EF-hand-dom_pair"/>
</dbReference>
<protein>
    <recommendedName>
        <fullName evidence="1">EF-hand domain-containing protein</fullName>
    </recommendedName>
</protein>